<dbReference type="GO" id="GO:0008180">
    <property type="term" value="C:COP9 signalosome"/>
    <property type="evidence" value="ECO:0007669"/>
    <property type="project" value="InterPro"/>
</dbReference>
<dbReference type="EMBL" id="QKKF02027494">
    <property type="protein sequence ID" value="RZF35787.1"/>
    <property type="molecule type" value="Genomic_DNA"/>
</dbReference>
<evidence type="ECO:0000259" key="3">
    <source>
        <dbReference type="Pfam" id="PF18392"/>
    </source>
</evidence>
<organism evidence="4 5">
    <name type="scientific">Laodelphax striatellus</name>
    <name type="common">Small brown planthopper</name>
    <name type="synonym">Delphax striatella</name>
    <dbReference type="NCBI Taxonomy" id="195883"/>
    <lineage>
        <taxon>Eukaryota</taxon>
        <taxon>Metazoa</taxon>
        <taxon>Ecdysozoa</taxon>
        <taxon>Arthropoda</taxon>
        <taxon>Hexapoda</taxon>
        <taxon>Insecta</taxon>
        <taxon>Pterygota</taxon>
        <taxon>Neoptera</taxon>
        <taxon>Paraneoptera</taxon>
        <taxon>Hemiptera</taxon>
        <taxon>Auchenorrhyncha</taxon>
        <taxon>Fulgoroidea</taxon>
        <taxon>Delphacidae</taxon>
        <taxon>Criomorphinae</taxon>
        <taxon>Laodelphax</taxon>
    </lineage>
</organism>
<dbReference type="AlphaFoldDB" id="A0A482WQC5"/>
<reference evidence="4 5" key="1">
    <citation type="journal article" date="2017" name="Gigascience">
        <title>Genome sequence of the small brown planthopper, Laodelphax striatellus.</title>
        <authorList>
            <person name="Zhu J."/>
            <person name="Jiang F."/>
            <person name="Wang X."/>
            <person name="Yang P."/>
            <person name="Bao Y."/>
            <person name="Zhao W."/>
            <person name="Wang W."/>
            <person name="Lu H."/>
            <person name="Wang Q."/>
            <person name="Cui N."/>
            <person name="Li J."/>
            <person name="Chen X."/>
            <person name="Luo L."/>
            <person name="Yu J."/>
            <person name="Kang L."/>
            <person name="Cui F."/>
        </authorList>
    </citation>
    <scope>NUCLEOTIDE SEQUENCE [LARGE SCALE GENOMIC DNA]</scope>
    <source>
        <strain evidence="4">Lst14</strain>
    </source>
</reference>
<keyword evidence="5" id="KW-1185">Reference proteome</keyword>
<dbReference type="GO" id="GO:0010387">
    <property type="term" value="P:COP9 signalosome assembly"/>
    <property type="evidence" value="ECO:0007669"/>
    <property type="project" value="InterPro"/>
</dbReference>
<dbReference type="InParanoid" id="A0A482WQC5"/>
<proteinExistence type="predicted"/>
<dbReference type="InterPro" id="IPR041481">
    <property type="entry name" value="CSN7_helixI"/>
</dbReference>
<feature type="domain" description="COP9 signalosome complex subunit 7 helix I" evidence="3">
    <location>
        <begin position="1"/>
        <end position="35"/>
    </location>
</feature>
<evidence type="ECO:0000313" key="5">
    <source>
        <dbReference type="Proteomes" id="UP000291343"/>
    </source>
</evidence>
<dbReference type="STRING" id="195883.A0A482WQC5"/>
<name>A0A482WQC5_LAOST</name>
<dbReference type="Proteomes" id="UP000291343">
    <property type="component" value="Unassembled WGS sequence"/>
</dbReference>
<dbReference type="OrthoDB" id="10265275at2759"/>
<feature type="non-terminal residue" evidence="4">
    <location>
        <position position="1"/>
    </location>
</feature>
<keyword evidence="1" id="KW-0963">Cytoplasm</keyword>
<comment type="caution">
    <text evidence="4">The sequence shown here is derived from an EMBL/GenBank/DDBJ whole genome shotgun (WGS) entry which is preliminary data.</text>
</comment>
<gene>
    <name evidence="4" type="ORF">LSTR_LSTR013748</name>
</gene>
<accession>A0A482WQC5</accession>
<sequence length="83" mass="9299">CEAILACVETQINRANSEKNRALKHKDEIEQEVINIKKALKTQTHDTDEAMATDVITIGSSDKATKKTGKTKPIRTGTKFWQK</sequence>
<dbReference type="Pfam" id="PF18392">
    <property type="entry name" value="CSN7a_helixI"/>
    <property type="match status" value="1"/>
</dbReference>
<evidence type="ECO:0000256" key="2">
    <source>
        <dbReference type="SAM" id="MobiDB-lite"/>
    </source>
</evidence>
<evidence type="ECO:0000313" key="4">
    <source>
        <dbReference type="EMBL" id="RZF35787.1"/>
    </source>
</evidence>
<evidence type="ECO:0000256" key="1">
    <source>
        <dbReference type="ARBA" id="ARBA00022490"/>
    </source>
</evidence>
<feature type="region of interest" description="Disordered" evidence="2">
    <location>
        <begin position="62"/>
        <end position="83"/>
    </location>
</feature>
<protein>
    <recommendedName>
        <fullName evidence="3">COP9 signalosome complex subunit 7 helix I domain-containing protein</fullName>
    </recommendedName>
</protein>